<dbReference type="Proteomes" id="UP000290289">
    <property type="component" value="Unassembled WGS sequence"/>
</dbReference>
<organism evidence="1 2">
    <name type="scientific">Malus domestica</name>
    <name type="common">Apple</name>
    <name type="synonym">Pyrus malus</name>
    <dbReference type="NCBI Taxonomy" id="3750"/>
    <lineage>
        <taxon>Eukaryota</taxon>
        <taxon>Viridiplantae</taxon>
        <taxon>Streptophyta</taxon>
        <taxon>Embryophyta</taxon>
        <taxon>Tracheophyta</taxon>
        <taxon>Spermatophyta</taxon>
        <taxon>Magnoliopsida</taxon>
        <taxon>eudicotyledons</taxon>
        <taxon>Gunneridae</taxon>
        <taxon>Pentapetalae</taxon>
        <taxon>rosids</taxon>
        <taxon>fabids</taxon>
        <taxon>Rosales</taxon>
        <taxon>Rosaceae</taxon>
        <taxon>Amygdaloideae</taxon>
        <taxon>Maleae</taxon>
        <taxon>Malus</taxon>
    </lineage>
</organism>
<accession>A0A498KTS6</accession>
<keyword evidence="2" id="KW-1185">Reference proteome</keyword>
<gene>
    <name evidence="1" type="ORF">DVH24_033856</name>
</gene>
<dbReference type="InterPro" id="IPR032675">
    <property type="entry name" value="LRR_dom_sf"/>
</dbReference>
<sequence length="72" mass="7944">MIRSIPASINQSSHLSVLRLTKCKKLRSIPELPAGLQILEAQGCLSLNTASKSRSALIQLCHDGYEFSLRHL</sequence>
<proteinExistence type="predicted"/>
<reference evidence="1 2" key="1">
    <citation type="submission" date="2018-10" db="EMBL/GenBank/DDBJ databases">
        <title>A high-quality apple genome assembly.</title>
        <authorList>
            <person name="Hu J."/>
        </authorList>
    </citation>
    <scope>NUCLEOTIDE SEQUENCE [LARGE SCALE GENOMIC DNA]</scope>
    <source>
        <strain evidence="2">cv. HFTH1</strain>
        <tissue evidence="1">Young leaf</tissue>
    </source>
</reference>
<name>A0A498KTS6_MALDO</name>
<dbReference type="EMBL" id="RDQH01000180">
    <property type="protein sequence ID" value="RXI09794.1"/>
    <property type="molecule type" value="Genomic_DNA"/>
</dbReference>
<protein>
    <submittedName>
        <fullName evidence="1">Uncharacterized protein</fullName>
    </submittedName>
</protein>
<evidence type="ECO:0000313" key="2">
    <source>
        <dbReference type="Proteomes" id="UP000290289"/>
    </source>
</evidence>
<comment type="caution">
    <text evidence="1">The sequence shown here is derived from an EMBL/GenBank/DDBJ whole genome shotgun (WGS) entry which is preliminary data.</text>
</comment>
<dbReference type="Gene3D" id="3.80.10.10">
    <property type="entry name" value="Ribonuclease Inhibitor"/>
    <property type="match status" value="1"/>
</dbReference>
<evidence type="ECO:0000313" key="1">
    <source>
        <dbReference type="EMBL" id="RXI09794.1"/>
    </source>
</evidence>
<dbReference type="AlphaFoldDB" id="A0A498KTS6"/>